<keyword evidence="6" id="KW-1185">Reference proteome</keyword>
<dbReference type="InterPro" id="IPR050361">
    <property type="entry name" value="MPP/UQCRC_Complex"/>
</dbReference>
<dbReference type="EC" id="3.4.24.-" evidence="5"/>
<dbReference type="GO" id="GO:0008233">
    <property type="term" value="F:peptidase activity"/>
    <property type="evidence" value="ECO:0007669"/>
    <property type="project" value="UniProtKB-KW"/>
</dbReference>
<dbReference type="PANTHER" id="PTHR11851">
    <property type="entry name" value="METALLOPROTEASE"/>
    <property type="match status" value="1"/>
</dbReference>
<dbReference type="Gene3D" id="3.30.830.10">
    <property type="entry name" value="Metalloenzyme, LuxS/M16 peptidase-like"/>
    <property type="match status" value="4"/>
</dbReference>
<feature type="domain" description="Peptidase M16 N-terminal" evidence="2">
    <location>
        <begin position="467"/>
        <end position="596"/>
    </location>
</feature>
<reference evidence="4 6" key="1">
    <citation type="submission" date="2014-08" db="EMBL/GenBank/DDBJ databases">
        <title>Methylacidiphilum kamchatkense strain Kam1 draft genome sequence.</title>
        <authorList>
            <person name="Birkeland N.-K."/>
            <person name="Erikstad H.A."/>
        </authorList>
    </citation>
    <scope>NUCLEOTIDE SEQUENCE [LARGE SCALE GENOMIC DNA]</scope>
    <source>
        <strain evidence="4 6">Kam1</strain>
    </source>
</reference>
<evidence type="ECO:0000256" key="1">
    <source>
        <dbReference type="ARBA" id="ARBA00007261"/>
    </source>
</evidence>
<dbReference type="InterPro" id="IPR011765">
    <property type="entry name" value="Pept_M16_N"/>
</dbReference>
<evidence type="ECO:0000313" key="7">
    <source>
        <dbReference type="Proteomes" id="UP000315925"/>
    </source>
</evidence>
<evidence type="ECO:0000259" key="2">
    <source>
        <dbReference type="Pfam" id="PF00675"/>
    </source>
</evidence>
<dbReference type="Pfam" id="PF05193">
    <property type="entry name" value="Peptidase_M16_C"/>
    <property type="match status" value="2"/>
</dbReference>
<comment type="similarity">
    <text evidence="1">Belongs to the peptidase M16 family.</text>
</comment>
<evidence type="ECO:0000313" key="6">
    <source>
        <dbReference type="Proteomes" id="UP000031594"/>
    </source>
</evidence>
<feature type="domain" description="Peptidase M16 C-terminal" evidence="3">
    <location>
        <begin position="181"/>
        <end position="353"/>
    </location>
</feature>
<dbReference type="PANTHER" id="PTHR11851:SF49">
    <property type="entry name" value="MITOCHONDRIAL-PROCESSING PEPTIDASE SUBUNIT ALPHA"/>
    <property type="match status" value="1"/>
</dbReference>
<evidence type="ECO:0000259" key="3">
    <source>
        <dbReference type="Pfam" id="PF05193"/>
    </source>
</evidence>
<dbReference type="Pfam" id="PF00675">
    <property type="entry name" value="Peptidase_M16"/>
    <property type="match status" value="2"/>
</dbReference>
<protein>
    <submittedName>
        <fullName evidence="4">Peptidase M16</fullName>
    </submittedName>
    <submittedName>
        <fullName evidence="5">Zinc protease</fullName>
        <ecNumber evidence="5">3.4.24.-</ecNumber>
    </submittedName>
</protein>
<reference evidence="7" key="3">
    <citation type="submission" date="2019-03" db="EMBL/GenBank/DDBJ databases">
        <title>Complete genome of Methylacidiphilum kamchatkense Kam1.</title>
        <authorList>
            <person name="Kruse T."/>
            <person name="Murarilal Ratnadevi C."/>
            <person name="Erikstad H.-A."/>
            <person name="Birkeland N.-K."/>
        </authorList>
    </citation>
    <scope>NUCLEOTIDE SEQUENCE [LARGE SCALE GENOMIC DNA]</scope>
    <source>
        <strain evidence="7">kam1</strain>
    </source>
</reference>
<dbReference type="Proteomes" id="UP000031594">
    <property type="component" value="Unassembled WGS sequence"/>
</dbReference>
<gene>
    <name evidence="4" type="ORF">A946_05715</name>
    <name evidence="5" type="ORF">kam1_421</name>
</gene>
<dbReference type="KEGG" id="mkc:kam1_421"/>
<proteinExistence type="inferred from homology"/>
<feature type="domain" description="Peptidase M16 N-terminal" evidence="2">
    <location>
        <begin position="27"/>
        <end position="172"/>
    </location>
</feature>
<evidence type="ECO:0000313" key="4">
    <source>
        <dbReference type="EMBL" id="KIE58899.1"/>
    </source>
</evidence>
<dbReference type="InterPro" id="IPR011249">
    <property type="entry name" value="Metalloenz_LuxS/M16"/>
</dbReference>
<dbReference type="RefSeq" id="WP_039721339.1">
    <property type="nucleotide sequence ID" value="NZ_CP037899.1"/>
</dbReference>
<sequence length="845" mass="95827">MHSKGLLSSFSLFPKIFKENLPNGLTVLVDSNYQAEVVSLQFWCATGSIHEGKYIGSGISHFLEHLLFKGTAQRDGKRIVWDMQALGGHLNAYTSYDRTVYHVDLPSSCWKEALEILSDLVFHAAIPPDSFEEEKEVIRREIAMVEDDPDSCLFQLAFETAFSYHPLKYPIIGLPGLFDLVDRQAVLDYYQSRYVPQNVFLVVSGAVNPEEVYSKATEILSKEPMKFCPFIEVADEPPQLSKRFASKEIATEIGRICLLFHVPGLHHDDAPALQLFSTFLAQTRSSLLHQKLVEKEGIAQEIDAFFLTGSTMGVFGIEAKCIPENVEKLSERILEELRSFPKRGISEEEFTLSLRQQFSHSIRELRSANARAETVGSGWLLFRDPFFKENFLRRLQALEKEKILELIPRYFREENLSHVQLIPKKEKPHVFSPISNKPTVNHFELSNGIQLIYRSNELPLQYFRATFDGGPLWEPPEKSGISKLAAAILLKGTRKRSAEDLAKGIEFLGGTYGADSGNNTAGVYLESMSEAWESSFDLFSEIIHEPACLEAELEIEKRKQIHQIRLQMDDPVHILQSLLRKTLWQGHPYERDPLGTEASIREITVDDLRNFILSVFQTGRMVLGIGGPVAPEQWLNRIESSFVSFPAKSLPSSLEFPVFPLEKPLRVEQRIPGKEQAVVGISFRTKPIADPDQIPLEVISEILSDLGSRLFIKVREEKGLAYFVFPTRFLGWKGGAFSIIAGTDPKFKEEVEKIIFNVLEDICQHGFLEEELQRAKAKLLSEEKIASQYPSSYIARSTIDALLGLGWDYEEKKIKKIEQISLEEINETARRIFSLTGYVIGIVYP</sequence>
<dbReference type="GO" id="GO:0046872">
    <property type="term" value="F:metal ion binding"/>
    <property type="evidence" value="ECO:0007669"/>
    <property type="project" value="InterPro"/>
</dbReference>
<dbReference type="InterPro" id="IPR007863">
    <property type="entry name" value="Peptidase_M16_C"/>
</dbReference>
<dbReference type="AlphaFoldDB" id="A0A0C1URI5"/>
<keyword evidence="5" id="KW-0645">Protease</keyword>
<dbReference type="SUPFAM" id="SSF63411">
    <property type="entry name" value="LuxS/MPP-like metallohydrolase"/>
    <property type="match status" value="4"/>
</dbReference>
<dbReference type="GO" id="GO:0006508">
    <property type="term" value="P:proteolysis"/>
    <property type="evidence" value="ECO:0007669"/>
    <property type="project" value="UniProtKB-KW"/>
</dbReference>
<accession>A0A0C1URI5</accession>
<evidence type="ECO:0000313" key="5">
    <source>
        <dbReference type="EMBL" id="QDQ41672.1"/>
    </source>
</evidence>
<dbReference type="Proteomes" id="UP000315925">
    <property type="component" value="Chromosome"/>
</dbReference>
<organism evidence="5 7">
    <name type="scientific">Methylacidiphilum kamchatkense Kam1</name>
    <dbReference type="NCBI Taxonomy" id="1202785"/>
    <lineage>
        <taxon>Bacteria</taxon>
        <taxon>Pseudomonadati</taxon>
        <taxon>Verrucomicrobiota</taxon>
        <taxon>Methylacidiphilae</taxon>
        <taxon>Methylacidiphilales</taxon>
        <taxon>Methylacidiphilaceae</taxon>
        <taxon>Methylacidiphilum (ex Ratnadevi et al. 2023)</taxon>
    </lineage>
</organism>
<keyword evidence="5" id="KW-0378">Hydrolase</keyword>
<dbReference type="STRING" id="1202785.A946_05715"/>
<dbReference type="EMBL" id="CP037899">
    <property type="protein sequence ID" value="QDQ41672.1"/>
    <property type="molecule type" value="Genomic_DNA"/>
</dbReference>
<name>A0A0C1URI5_9BACT</name>
<feature type="domain" description="Peptidase M16 C-terminal" evidence="3">
    <location>
        <begin position="603"/>
        <end position="779"/>
    </location>
</feature>
<dbReference type="EMBL" id="JQNX01000003">
    <property type="protein sequence ID" value="KIE58899.1"/>
    <property type="molecule type" value="Genomic_DNA"/>
</dbReference>
<reference evidence="5" key="2">
    <citation type="journal article" date="2019" name="BMC Genomics">
        <title>Complete genome sequence analysis of the thermoacidophilic verrucomicrobial methanotroph 'Candidatus Methylacidiphilum kamchatkense' strain Kam1 and comparison with its closest relatives.</title>
        <authorList>
            <person name="Kruse T."/>
            <person name="Ratnadevi C.M."/>
            <person name="Erikstad H.A."/>
            <person name="Birkeland N.K."/>
        </authorList>
    </citation>
    <scope>NUCLEOTIDE SEQUENCE</scope>
    <source>
        <strain evidence="5">Kam1</strain>
    </source>
</reference>
<dbReference type="OrthoDB" id="9811314at2"/>